<proteinExistence type="predicted"/>
<keyword evidence="2" id="KW-1185">Reference proteome</keyword>
<organism evidence="1 2">
    <name type="scientific">Streptomyces monticola</name>
    <dbReference type="NCBI Taxonomy" id="2666263"/>
    <lineage>
        <taxon>Bacteria</taxon>
        <taxon>Bacillati</taxon>
        <taxon>Actinomycetota</taxon>
        <taxon>Actinomycetes</taxon>
        <taxon>Kitasatosporales</taxon>
        <taxon>Streptomycetaceae</taxon>
        <taxon>Streptomyces</taxon>
    </lineage>
</organism>
<protein>
    <recommendedName>
        <fullName evidence="3">Ig-like domain-containing protein</fullName>
    </recommendedName>
</protein>
<comment type="caution">
    <text evidence="1">The sequence shown here is derived from an EMBL/GenBank/DDBJ whole genome shotgun (WGS) entry which is preliminary data.</text>
</comment>
<dbReference type="EMBL" id="JBHTCF010000009">
    <property type="protein sequence ID" value="MFC7306841.1"/>
    <property type="molecule type" value="Genomic_DNA"/>
</dbReference>
<name>A0ABW2JN27_9ACTN</name>
<sequence length="168" mass="18400">MAGLVDASTVRLGVDDGFVGLVGEAMRGDVFAPDVPAGLRWMAPAEGFVELKCPSDVIRSRVRVEYWDGASPTDDRVWSGREETEIYFPGGELCVYSGNDRRTVQVAVPDSGRYRVRMTWTFNPDTGPYFSPYPDGPEILETPPGHEADLDGADCYCLMQIWPAASAS</sequence>
<dbReference type="RefSeq" id="WP_381832657.1">
    <property type="nucleotide sequence ID" value="NZ_JBHTCF010000009.1"/>
</dbReference>
<evidence type="ECO:0000313" key="2">
    <source>
        <dbReference type="Proteomes" id="UP001596523"/>
    </source>
</evidence>
<reference evidence="2" key="1">
    <citation type="journal article" date="2019" name="Int. J. Syst. Evol. Microbiol.">
        <title>The Global Catalogue of Microorganisms (GCM) 10K type strain sequencing project: providing services to taxonomists for standard genome sequencing and annotation.</title>
        <authorList>
            <consortium name="The Broad Institute Genomics Platform"/>
            <consortium name="The Broad Institute Genome Sequencing Center for Infectious Disease"/>
            <person name="Wu L."/>
            <person name="Ma J."/>
        </authorList>
    </citation>
    <scope>NUCLEOTIDE SEQUENCE [LARGE SCALE GENOMIC DNA]</scope>
    <source>
        <strain evidence="2">SYNS20</strain>
    </source>
</reference>
<gene>
    <name evidence="1" type="ORF">ACFQVC_21740</name>
</gene>
<accession>A0ABW2JN27</accession>
<evidence type="ECO:0000313" key="1">
    <source>
        <dbReference type="EMBL" id="MFC7306841.1"/>
    </source>
</evidence>
<dbReference type="Proteomes" id="UP001596523">
    <property type="component" value="Unassembled WGS sequence"/>
</dbReference>
<evidence type="ECO:0008006" key="3">
    <source>
        <dbReference type="Google" id="ProtNLM"/>
    </source>
</evidence>